<dbReference type="GO" id="GO:0004222">
    <property type="term" value="F:metalloendopeptidase activity"/>
    <property type="evidence" value="ECO:0007669"/>
    <property type="project" value="TreeGrafter"/>
</dbReference>
<feature type="coiled-coil region" evidence="2">
    <location>
        <begin position="172"/>
        <end position="241"/>
    </location>
</feature>
<keyword evidence="2" id="KW-0175">Coiled coil</keyword>
<dbReference type="Pfam" id="PF24568">
    <property type="entry name" value="CC_PcsB"/>
    <property type="match status" value="1"/>
</dbReference>
<dbReference type="RefSeq" id="WP_072974655.1">
    <property type="nucleotide sequence ID" value="NZ_FQTY01000004.1"/>
</dbReference>
<dbReference type="CDD" id="cd12797">
    <property type="entry name" value="M23_peptidase"/>
    <property type="match status" value="1"/>
</dbReference>
<reference evidence="7" key="1">
    <citation type="submission" date="2016-11" db="EMBL/GenBank/DDBJ databases">
        <authorList>
            <person name="Varghese N."/>
            <person name="Submissions S."/>
        </authorList>
    </citation>
    <scope>NUCLEOTIDE SEQUENCE [LARGE SCALE GENOMIC DNA]</scope>
    <source>
        <strain evidence="7">DSM 18095</strain>
    </source>
</reference>
<evidence type="ECO:0000256" key="2">
    <source>
        <dbReference type="SAM" id="Coils"/>
    </source>
</evidence>
<dbReference type="EMBL" id="FQTY01000004">
    <property type="protein sequence ID" value="SHE64745.1"/>
    <property type="molecule type" value="Genomic_DNA"/>
</dbReference>
<feature type="coiled-coil region" evidence="2">
    <location>
        <begin position="28"/>
        <end position="111"/>
    </location>
</feature>
<dbReference type="Pfam" id="PF01551">
    <property type="entry name" value="Peptidase_M23"/>
    <property type="match status" value="1"/>
</dbReference>
<keyword evidence="7" id="KW-1185">Reference proteome</keyword>
<organism evidence="6 7">
    <name type="scientific">Tissierella praeacuta DSM 18095</name>
    <dbReference type="NCBI Taxonomy" id="1123404"/>
    <lineage>
        <taxon>Bacteria</taxon>
        <taxon>Bacillati</taxon>
        <taxon>Bacillota</taxon>
        <taxon>Tissierellia</taxon>
        <taxon>Tissierellales</taxon>
        <taxon>Tissierellaceae</taxon>
        <taxon>Tissierella</taxon>
    </lineage>
</organism>
<dbReference type="PANTHER" id="PTHR21666">
    <property type="entry name" value="PEPTIDASE-RELATED"/>
    <property type="match status" value="1"/>
</dbReference>
<feature type="domain" description="Peptidoglycan hydrolase PcsB coiled-coil" evidence="5">
    <location>
        <begin position="99"/>
        <end position="170"/>
    </location>
</feature>
<dbReference type="SUPFAM" id="SSF51261">
    <property type="entry name" value="Duplicated hybrid motif"/>
    <property type="match status" value="1"/>
</dbReference>
<dbReference type="PANTHER" id="PTHR21666:SF289">
    <property type="entry name" value="L-ALA--D-GLU ENDOPEPTIDASE"/>
    <property type="match status" value="1"/>
</dbReference>
<evidence type="ECO:0000313" key="7">
    <source>
        <dbReference type="Proteomes" id="UP000184114"/>
    </source>
</evidence>
<evidence type="ECO:0000259" key="4">
    <source>
        <dbReference type="Pfam" id="PF01551"/>
    </source>
</evidence>
<keyword evidence="6" id="KW-0378">Hydrolase</keyword>
<feature type="chain" id="PRO_5009907847" evidence="3">
    <location>
        <begin position="25"/>
        <end position="378"/>
    </location>
</feature>
<protein>
    <submittedName>
        <fullName evidence="6">Septal ring factor EnvC, activator of murein hydrolases AmiA and AmiB</fullName>
    </submittedName>
</protein>
<feature type="signal peptide" evidence="3">
    <location>
        <begin position="1"/>
        <end position="24"/>
    </location>
</feature>
<dbReference type="InterPro" id="IPR016047">
    <property type="entry name" value="M23ase_b-sheet_dom"/>
</dbReference>
<evidence type="ECO:0000259" key="5">
    <source>
        <dbReference type="Pfam" id="PF24568"/>
    </source>
</evidence>
<dbReference type="STRING" id="1123404.SAMN02745784_01382"/>
<proteinExistence type="predicted"/>
<feature type="domain" description="M23ase beta-sheet core" evidence="4">
    <location>
        <begin position="277"/>
        <end position="371"/>
    </location>
</feature>
<evidence type="ECO:0000313" key="6">
    <source>
        <dbReference type="EMBL" id="SHE64745.1"/>
    </source>
</evidence>
<dbReference type="GeneID" id="90995743"/>
<keyword evidence="1 3" id="KW-0732">Signal</keyword>
<sequence>MKKKKIIYLVLALIFTFNFIQVYAADTVEDLKKKQTTIDKKIRDTKKEIKAIEKRTKDVSKEIETLDAKMSSASNDLNKVEKELQDLTLSIEKTTAELKEAEENISDKKEVFGKRLRVMYKNGNVGYLEVLLSSADIKDFLSRQDMVKAIAKHDTELIEYMKEQRDIIDTKKTQLQTQKKSMEISRNKLEARRRDLAKATREKEDLMGRLAKDKQAYEKEYDKLNNFAKEIESQIVKLQRVTGPYSGGTMSWPVPGYSRISSPFGYRVHPVFKTKKLHTGIDIPAPTGTSIKAASAGTVIYSGTLGGYGKAVMIDHGGGIVTLYGHNSSLVVSVGQEVKRGDTIAKAGSTGISTGPHCHFEVRKNGAYVDPIPWLRGK</sequence>
<name>A0A1M4V700_9FIRM</name>
<accession>A0A1M4V700</accession>
<dbReference type="InterPro" id="IPR057309">
    <property type="entry name" value="PcsB_CC"/>
</dbReference>
<dbReference type="InterPro" id="IPR050570">
    <property type="entry name" value="Cell_wall_metabolism_enzyme"/>
</dbReference>
<evidence type="ECO:0000256" key="1">
    <source>
        <dbReference type="ARBA" id="ARBA00022729"/>
    </source>
</evidence>
<dbReference type="Gene3D" id="2.70.70.10">
    <property type="entry name" value="Glucose Permease (Domain IIA)"/>
    <property type="match status" value="1"/>
</dbReference>
<dbReference type="InterPro" id="IPR011055">
    <property type="entry name" value="Dup_hybrid_motif"/>
</dbReference>
<evidence type="ECO:0000256" key="3">
    <source>
        <dbReference type="SAM" id="SignalP"/>
    </source>
</evidence>
<gene>
    <name evidence="6" type="ORF">SAMN02745784_01382</name>
</gene>
<dbReference type="FunFam" id="2.70.70.10:FF:000006">
    <property type="entry name" value="M23 family peptidase"/>
    <property type="match status" value="1"/>
</dbReference>
<dbReference type="Gene3D" id="6.10.250.3150">
    <property type="match status" value="1"/>
</dbReference>
<dbReference type="Proteomes" id="UP000184114">
    <property type="component" value="Unassembled WGS sequence"/>
</dbReference>
<dbReference type="AlphaFoldDB" id="A0A1M4V700"/>